<evidence type="ECO:0000313" key="1">
    <source>
        <dbReference type="EMBL" id="KAF1842626.1"/>
    </source>
</evidence>
<sequence length="61" mass="6683">MFTETVQPPQMYSTIWRATELIVVKAAVYTSVIVTVTPTQYTASLDSKSQCMSDPPAHSSS</sequence>
<keyword evidence="2" id="KW-1185">Reference proteome</keyword>
<organism evidence="1 2">
    <name type="scientific">Cucurbitaria berberidis CBS 394.84</name>
    <dbReference type="NCBI Taxonomy" id="1168544"/>
    <lineage>
        <taxon>Eukaryota</taxon>
        <taxon>Fungi</taxon>
        <taxon>Dikarya</taxon>
        <taxon>Ascomycota</taxon>
        <taxon>Pezizomycotina</taxon>
        <taxon>Dothideomycetes</taxon>
        <taxon>Pleosporomycetidae</taxon>
        <taxon>Pleosporales</taxon>
        <taxon>Pleosporineae</taxon>
        <taxon>Cucurbitariaceae</taxon>
        <taxon>Cucurbitaria</taxon>
    </lineage>
</organism>
<dbReference type="AlphaFoldDB" id="A0A9P4GBR4"/>
<accession>A0A9P4GBR4</accession>
<reference evidence="1" key="1">
    <citation type="submission" date="2020-01" db="EMBL/GenBank/DDBJ databases">
        <authorList>
            <consortium name="DOE Joint Genome Institute"/>
            <person name="Haridas S."/>
            <person name="Albert R."/>
            <person name="Binder M."/>
            <person name="Bloem J."/>
            <person name="Labutti K."/>
            <person name="Salamov A."/>
            <person name="Andreopoulos B."/>
            <person name="Baker S.E."/>
            <person name="Barry K."/>
            <person name="Bills G."/>
            <person name="Bluhm B.H."/>
            <person name="Cannon C."/>
            <person name="Castanera R."/>
            <person name="Culley D.E."/>
            <person name="Daum C."/>
            <person name="Ezra D."/>
            <person name="Gonzalez J.B."/>
            <person name="Henrissat B."/>
            <person name="Kuo A."/>
            <person name="Liang C."/>
            <person name="Lipzen A."/>
            <person name="Lutzoni F."/>
            <person name="Magnuson J."/>
            <person name="Mondo S."/>
            <person name="Nolan M."/>
            <person name="Ohm R."/>
            <person name="Pangilinan J."/>
            <person name="Park H.-J."/>
            <person name="Ramirez L."/>
            <person name="Alfaro M."/>
            <person name="Sun H."/>
            <person name="Tritt A."/>
            <person name="Yoshinaga Y."/>
            <person name="Zwiers L.-H."/>
            <person name="Turgeon B.G."/>
            <person name="Goodwin S.B."/>
            <person name="Spatafora J.W."/>
            <person name="Crous P.W."/>
            <person name="Grigoriev I.V."/>
        </authorList>
    </citation>
    <scope>NUCLEOTIDE SEQUENCE</scope>
    <source>
        <strain evidence="1">CBS 394.84</strain>
    </source>
</reference>
<name>A0A9P4GBR4_9PLEO</name>
<dbReference type="GeneID" id="63851446"/>
<proteinExistence type="predicted"/>
<protein>
    <submittedName>
        <fullName evidence="1">Uncharacterized protein</fullName>
    </submittedName>
</protein>
<dbReference type="EMBL" id="ML976618">
    <property type="protein sequence ID" value="KAF1842626.1"/>
    <property type="molecule type" value="Genomic_DNA"/>
</dbReference>
<dbReference type="RefSeq" id="XP_040785189.1">
    <property type="nucleotide sequence ID" value="XM_040934195.1"/>
</dbReference>
<dbReference type="Proteomes" id="UP000800039">
    <property type="component" value="Unassembled WGS sequence"/>
</dbReference>
<gene>
    <name evidence="1" type="ORF">K460DRAFT_370593</name>
</gene>
<comment type="caution">
    <text evidence="1">The sequence shown here is derived from an EMBL/GenBank/DDBJ whole genome shotgun (WGS) entry which is preliminary data.</text>
</comment>
<evidence type="ECO:0000313" key="2">
    <source>
        <dbReference type="Proteomes" id="UP000800039"/>
    </source>
</evidence>